<sequence>MQNIPTSTYSPVRGQAAIFSTERVLNEPERLLFASADLEQVRSMVGQVIANHHLKQTHGTERLDARMHYLPLGDISLSRLRYGAHVQIERGPLEHCFLVQMPVQGCAVIESGGQRIESSLELASVLSPGDEAKMQWSGDSDQIMLRISRSLVERTLVGYLGHPLEHPLRFDLGFRWQDSGPWRCLLSYLLDCATQYPALAQHKLVTAQIEQLTASILLTTHKHNHSENAPARRSTILPRHVRRAQDYLRAHAHEPISAEQLAQAAGVSLRSLYSGFRDFLGISPMQHLRELRMERVRSELIGGEVTNIAGVALRWGFTHMGRFSNDYKLRYRETPSQTLRRH</sequence>
<dbReference type="InterPro" id="IPR009057">
    <property type="entry name" value="Homeodomain-like_sf"/>
</dbReference>
<dbReference type="GO" id="GO:0003700">
    <property type="term" value="F:DNA-binding transcription factor activity"/>
    <property type="evidence" value="ECO:0007669"/>
    <property type="project" value="InterPro"/>
</dbReference>
<dbReference type="SUPFAM" id="SSF46689">
    <property type="entry name" value="Homeodomain-like"/>
    <property type="match status" value="1"/>
</dbReference>
<name>A0A379IFY0_PSEFL</name>
<organism evidence="7 8">
    <name type="scientific">Pseudomonas fluorescens</name>
    <dbReference type="NCBI Taxonomy" id="294"/>
    <lineage>
        <taxon>Bacteria</taxon>
        <taxon>Pseudomonadati</taxon>
        <taxon>Pseudomonadota</taxon>
        <taxon>Gammaproteobacteria</taxon>
        <taxon>Pseudomonadales</taxon>
        <taxon>Pseudomonadaceae</taxon>
        <taxon>Pseudomonas</taxon>
    </lineage>
</organism>
<feature type="domain" description="HTH araC/xylS-type" evidence="6">
    <location>
        <begin position="242"/>
        <end position="341"/>
    </location>
</feature>
<proteinExistence type="predicted"/>
<dbReference type="GO" id="GO:0009893">
    <property type="term" value="P:positive regulation of metabolic process"/>
    <property type="evidence" value="ECO:0007669"/>
    <property type="project" value="UniProtKB-ARBA"/>
</dbReference>
<dbReference type="PANTHER" id="PTHR46796">
    <property type="entry name" value="HTH-TYPE TRANSCRIPTIONAL ACTIVATOR RHAS-RELATED"/>
    <property type="match status" value="1"/>
</dbReference>
<reference evidence="7 8" key="1">
    <citation type="submission" date="2018-06" db="EMBL/GenBank/DDBJ databases">
        <authorList>
            <consortium name="Pathogen Informatics"/>
            <person name="Doyle S."/>
        </authorList>
    </citation>
    <scope>NUCLEOTIDE SEQUENCE [LARGE SCALE GENOMIC DNA]</scope>
    <source>
        <strain evidence="7 8">NCTC10392</strain>
    </source>
</reference>
<evidence type="ECO:0000256" key="2">
    <source>
        <dbReference type="ARBA" id="ARBA00023015"/>
    </source>
</evidence>
<dbReference type="GO" id="GO:0005737">
    <property type="term" value="C:cytoplasm"/>
    <property type="evidence" value="ECO:0007669"/>
    <property type="project" value="UniProtKB-SubCell"/>
</dbReference>
<dbReference type="EMBL" id="UGUS01000002">
    <property type="protein sequence ID" value="SUD31767.1"/>
    <property type="molecule type" value="Genomic_DNA"/>
</dbReference>
<dbReference type="InterPro" id="IPR050204">
    <property type="entry name" value="AraC_XylS_family_regulators"/>
</dbReference>
<keyword evidence="2" id="KW-0805">Transcription regulation</keyword>
<gene>
    <name evidence="7" type="primary">feaR_3</name>
    <name evidence="7" type="ORF">NCTC10392_03705</name>
</gene>
<dbReference type="InterPro" id="IPR018062">
    <property type="entry name" value="HTH_AraC-typ_CS"/>
</dbReference>
<dbReference type="AlphaFoldDB" id="A0A379IFY0"/>
<dbReference type="Proteomes" id="UP000255125">
    <property type="component" value="Unassembled WGS sequence"/>
</dbReference>
<dbReference type="PROSITE" id="PS01124">
    <property type="entry name" value="HTH_ARAC_FAMILY_2"/>
    <property type="match status" value="1"/>
</dbReference>
<dbReference type="Gene3D" id="1.10.10.60">
    <property type="entry name" value="Homeodomain-like"/>
    <property type="match status" value="1"/>
</dbReference>
<evidence type="ECO:0000256" key="4">
    <source>
        <dbReference type="ARBA" id="ARBA00023163"/>
    </source>
</evidence>
<evidence type="ECO:0000256" key="3">
    <source>
        <dbReference type="ARBA" id="ARBA00023125"/>
    </source>
</evidence>
<protein>
    <submittedName>
        <fullName evidence="7">AraC family transcriptional regulator</fullName>
    </submittedName>
</protein>
<dbReference type="SMART" id="SM00342">
    <property type="entry name" value="HTH_ARAC"/>
    <property type="match status" value="1"/>
</dbReference>
<evidence type="ECO:0000313" key="8">
    <source>
        <dbReference type="Proteomes" id="UP000255125"/>
    </source>
</evidence>
<dbReference type="GO" id="GO:0043565">
    <property type="term" value="F:sequence-specific DNA binding"/>
    <property type="evidence" value="ECO:0007669"/>
    <property type="project" value="InterPro"/>
</dbReference>
<dbReference type="InterPro" id="IPR018060">
    <property type="entry name" value="HTH_AraC"/>
</dbReference>
<dbReference type="PROSITE" id="PS00041">
    <property type="entry name" value="HTH_ARAC_FAMILY_1"/>
    <property type="match status" value="1"/>
</dbReference>
<accession>A0A379IFY0</accession>
<comment type="subcellular location">
    <subcellularLocation>
        <location evidence="1">Cytoplasm</location>
    </subcellularLocation>
</comment>
<comment type="function">
    <text evidence="5">Regulatory protein of the TOL plasmid xyl operons. XylS activates the xylXYZLTEGFJQKIH operon required for the degradation of toluene, m-xylene and p-xylene.</text>
</comment>
<dbReference type="Pfam" id="PF12833">
    <property type="entry name" value="HTH_18"/>
    <property type="match status" value="1"/>
</dbReference>
<evidence type="ECO:0000313" key="7">
    <source>
        <dbReference type="EMBL" id="SUD31767.1"/>
    </source>
</evidence>
<keyword evidence="4" id="KW-0804">Transcription</keyword>
<dbReference type="Pfam" id="PF14525">
    <property type="entry name" value="AraC_binding_2"/>
    <property type="match status" value="1"/>
</dbReference>
<dbReference type="RefSeq" id="WP_200876632.1">
    <property type="nucleotide sequence ID" value="NZ_CP008896.1"/>
</dbReference>
<dbReference type="InterPro" id="IPR035418">
    <property type="entry name" value="AraC-bd_2"/>
</dbReference>
<evidence type="ECO:0000256" key="5">
    <source>
        <dbReference type="ARBA" id="ARBA00037345"/>
    </source>
</evidence>
<evidence type="ECO:0000259" key="6">
    <source>
        <dbReference type="PROSITE" id="PS01124"/>
    </source>
</evidence>
<keyword evidence="3" id="KW-0238">DNA-binding</keyword>
<evidence type="ECO:0000256" key="1">
    <source>
        <dbReference type="ARBA" id="ARBA00004496"/>
    </source>
</evidence>
<dbReference type="PANTHER" id="PTHR46796:SF12">
    <property type="entry name" value="HTH-TYPE DNA-BINDING TRANSCRIPTIONAL ACTIVATOR EUTR"/>
    <property type="match status" value="1"/>
</dbReference>